<accession>A0A1S3I6Q8</accession>
<feature type="compositionally biased region" description="Polar residues" evidence="1">
    <location>
        <begin position="57"/>
        <end position="74"/>
    </location>
</feature>
<feature type="region of interest" description="Disordered" evidence="1">
    <location>
        <begin position="264"/>
        <end position="286"/>
    </location>
</feature>
<evidence type="ECO:0000313" key="2">
    <source>
        <dbReference type="Proteomes" id="UP000085678"/>
    </source>
</evidence>
<dbReference type="PANTHER" id="PTHR10881:SF46">
    <property type="entry name" value="GOLGIN SUBFAMILY A MEMBER 2"/>
    <property type="match status" value="1"/>
</dbReference>
<evidence type="ECO:0000256" key="1">
    <source>
        <dbReference type="SAM" id="MobiDB-lite"/>
    </source>
</evidence>
<proteinExistence type="predicted"/>
<feature type="compositionally biased region" description="Polar residues" evidence="1">
    <location>
        <begin position="102"/>
        <end position="125"/>
    </location>
</feature>
<feature type="region of interest" description="Disordered" evidence="1">
    <location>
        <begin position="1"/>
        <end position="125"/>
    </location>
</feature>
<dbReference type="InterPro" id="IPR024858">
    <property type="entry name" value="GOLGA"/>
</dbReference>
<feature type="non-terminal residue" evidence="3">
    <location>
        <position position="286"/>
    </location>
</feature>
<feature type="compositionally biased region" description="Basic residues" evidence="1">
    <location>
        <begin position="12"/>
        <end position="25"/>
    </location>
</feature>
<dbReference type="GO" id="GO:0007030">
    <property type="term" value="P:Golgi organization"/>
    <property type="evidence" value="ECO:0007669"/>
    <property type="project" value="TreeGrafter"/>
</dbReference>
<protein>
    <submittedName>
        <fullName evidence="3">Golgin subfamily A member 2-like</fullName>
    </submittedName>
</protein>
<reference evidence="3" key="1">
    <citation type="submission" date="2025-08" db="UniProtKB">
        <authorList>
            <consortium name="RefSeq"/>
        </authorList>
    </citation>
    <scope>IDENTIFICATION</scope>
    <source>
        <tissue evidence="3">Gonads</tissue>
    </source>
</reference>
<dbReference type="PANTHER" id="PTHR10881">
    <property type="entry name" value="GOLGIN SUBFAMILY A MEMBER-RELATED"/>
    <property type="match status" value="1"/>
</dbReference>
<sequence>MADSSREEKLAAARKKLKQFQKKSGKTPGNSPAGEKPKTKRQTTVVENKKYEEGKKSNGNHSSEVIANSESHNQSVDHVEAVPMSVNARSLSPPPSTDTPDQSVYSTPPLNDSNHRPTASTESLQQLSRQINGLLSQSDAYVNGTIGDTNDNTVGELEARNRELAALLEKHSQSNRQLAMHIHELKKHNTSLQQQVQEERGGFEERQRKELGALKEQLQVHIQTIGILVAEKTELQSSVNQSQRLAQQRLTEIEELSGRLKASRQRVADLERDLSSISTSSQQFEK</sequence>
<dbReference type="GO" id="GO:0005801">
    <property type="term" value="C:cis-Golgi network"/>
    <property type="evidence" value="ECO:0007669"/>
    <property type="project" value="TreeGrafter"/>
</dbReference>
<dbReference type="KEGG" id="lak:106161195"/>
<dbReference type="InParanoid" id="A0A1S3I6Q8"/>
<dbReference type="OrthoDB" id="5978643at2759"/>
<dbReference type="GO" id="GO:0032580">
    <property type="term" value="C:Golgi cisterna membrane"/>
    <property type="evidence" value="ECO:0007669"/>
    <property type="project" value="TreeGrafter"/>
</dbReference>
<dbReference type="GeneID" id="106161195"/>
<dbReference type="RefSeq" id="XP_013393531.1">
    <property type="nucleotide sequence ID" value="XM_013538077.1"/>
</dbReference>
<organism evidence="2 3">
    <name type="scientific">Lingula anatina</name>
    <name type="common">Brachiopod</name>
    <name type="synonym">Lingula unguis</name>
    <dbReference type="NCBI Taxonomy" id="7574"/>
    <lineage>
        <taxon>Eukaryota</taxon>
        <taxon>Metazoa</taxon>
        <taxon>Spiralia</taxon>
        <taxon>Lophotrochozoa</taxon>
        <taxon>Brachiopoda</taxon>
        <taxon>Linguliformea</taxon>
        <taxon>Lingulata</taxon>
        <taxon>Lingulida</taxon>
        <taxon>Linguloidea</taxon>
        <taxon>Lingulidae</taxon>
        <taxon>Lingula</taxon>
    </lineage>
</organism>
<dbReference type="GO" id="GO:0000137">
    <property type="term" value="C:Golgi cis cisterna"/>
    <property type="evidence" value="ECO:0007669"/>
    <property type="project" value="TreeGrafter"/>
</dbReference>
<feature type="compositionally biased region" description="Basic and acidic residues" evidence="1">
    <location>
        <begin position="47"/>
        <end position="56"/>
    </location>
</feature>
<dbReference type="STRING" id="7574.A0A1S3I6Q8"/>
<name>A0A1S3I6Q8_LINAN</name>
<evidence type="ECO:0000313" key="3">
    <source>
        <dbReference type="RefSeq" id="XP_013393531.1"/>
    </source>
</evidence>
<dbReference type="Proteomes" id="UP000085678">
    <property type="component" value="Unplaced"/>
</dbReference>
<feature type="compositionally biased region" description="Polar residues" evidence="1">
    <location>
        <begin position="275"/>
        <end position="286"/>
    </location>
</feature>
<dbReference type="AlphaFoldDB" id="A0A1S3I6Q8"/>
<gene>
    <name evidence="3" type="primary">LOC106161195</name>
</gene>
<keyword evidence="2" id="KW-1185">Reference proteome</keyword>
<feature type="compositionally biased region" description="Basic and acidic residues" evidence="1">
    <location>
        <begin position="1"/>
        <end position="11"/>
    </location>
</feature>